<proteinExistence type="predicted"/>
<evidence type="ECO:0000256" key="3">
    <source>
        <dbReference type="ARBA" id="ARBA00022801"/>
    </source>
</evidence>
<dbReference type="GO" id="GO:0046872">
    <property type="term" value="F:metal ion binding"/>
    <property type="evidence" value="ECO:0007669"/>
    <property type="project" value="UniProtKB-KW"/>
</dbReference>
<dbReference type="Pfam" id="PF01546">
    <property type="entry name" value="Peptidase_M20"/>
    <property type="match status" value="1"/>
</dbReference>
<dbReference type="InterPro" id="IPR050072">
    <property type="entry name" value="Peptidase_M20A"/>
</dbReference>
<comment type="caution">
    <text evidence="7">The sequence shown here is derived from an EMBL/GenBank/DDBJ whole genome shotgun (WGS) entry which is preliminary data.</text>
</comment>
<keyword evidence="7" id="KW-0121">Carboxypeptidase</keyword>
<evidence type="ECO:0000259" key="6">
    <source>
        <dbReference type="Pfam" id="PF07687"/>
    </source>
</evidence>
<dbReference type="InterPro" id="IPR017150">
    <property type="entry name" value="Pept_M20_glutamate_carboxypep"/>
</dbReference>
<dbReference type="SUPFAM" id="SSF55031">
    <property type="entry name" value="Bacterial exopeptidase dimerisation domain"/>
    <property type="match status" value="1"/>
</dbReference>
<dbReference type="InterPro" id="IPR001261">
    <property type="entry name" value="ArgE/DapE_CS"/>
</dbReference>
<dbReference type="PANTHER" id="PTHR43808:SF9">
    <property type="entry name" value="BLL0789 PROTEIN"/>
    <property type="match status" value="1"/>
</dbReference>
<dbReference type="Pfam" id="PF07687">
    <property type="entry name" value="M20_dimer"/>
    <property type="match status" value="1"/>
</dbReference>
<protein>
    <submittedName>
        <fullName evidence="7">Glutamate carboxypeptidase</fullName>
        <ecNumber evidence="7">3.4.17.11</ecNumber>
    </submittedName>
</protein>
<keyword evidence="3 7" id="KW-0378">Hydrolase</keyword>
<sequence>MRDLTTEGLLDAVRAWVEIESPTNDAAGVNRVADHAEGLLRGIGAAIERTPGRDGYGDILIGRVQGTEDGPGLLLLGHMDTVHQRGTFGFRAEGERAYGPGIYDMKGGNAMAVAALQHLHAQGRRPRLPVSVMMIPDEEVGSPSSRAAIEAEALRHRAALVVEPSGEGGKFTVARHGIARWHIRTIGRPAHAGAYHAEGRSAVREMAHHILALEALTDHPRNFFVNIGIVQGGTHENMVPAECNAICYALVPTAAEEAELRAAVQALPRHDADVRTEVSPGLGRPPFVKTPAIQALYDHAAMLAAECGLPSAGERVAGGGSDGNFTGALGVPTLDGLGVIGGGPHTREEYVELRCLLPRTRMLARLFETLGAGVAGL</sequence>
<dbReference type="SUPFAM" id="SSF53187">
    <property type="entry name" value="Zn-dependent exopeptidases"/>
    <property type="match status" value="1"/>
</dbReference>
<dbReference type="AlphaFoldDB" id="A0A840Y018"/>
<feature type="active site" description="Proton acceptor" evidence="5">
    <location>
        <position position="138"/>
    </location>
</feature>
<dbReference type="InterPro" id="IPR002933">
    <property type="entry name" value="Peptidase_M20"/>
</dbReference>
<organism evidence="7 8">
    <name type="scientific">Neoroseomonas alkaliterrae</name>
    <dbReference type="NCBI Taxonomy" id="1452450"/>
    <lineage>
        <taxon>Bacteria</taxon>
        <taxon>Pseudomonadati</taxon>
        <taxon>Pseudomonadota</taxon>
        <taxon>Alphaproteobacteria</taxon>
        <taxon>Acetobacterales</taxon>
        <taxon>Acetobacteraceae</taxon>
        <taxon>Neoroseomonas</taxon>
    </lineage>
</organism>
<dbReference type="CDD" id="cd03885">
    <property type="entry name" value="M20_CPDG2"/>
    <property type="match status" value="1"/>
</dbReference>
<dbReference type="PROSITE" id="PS00758">
    <property type="entry name" value="ARGE_DAPE_CPG2_1"/>
    <property type="match status" value="1"/>
</dbReference>
<evidence type="ECO:0000256" key="5">
    <source>
        <dbReference type="PIRSR" id="PIRSR037238-1"/>
    </source>
</evidence>
<dbReference type="PIRSF" id="PIRSF037238">
    <property type="entry name" value="Carboxypeptidase_G2"/>
    <property type="match status" value="1"/>
</dbReference>
<dbReference type="GO" id="GO:0004180">
    <property type="term" value="F:carboxypeptidase activity"/>
    <property type="evidence" value="ECO:0007669"/>
    <property type="project" value="UniProtKB-KW"/>
</dbReference>
<dbReference type="Gene3D" id="3.30.70.360">
    <property type="match status" value="1"/>
</dbReference>
<dbReference type="InterPro" id="IPR036264">
    <property type="entry name" value="Bact_exopeptidase_dim_dom"/>
</dbReference>
<keyword evidence="7" id="KW-0645">Protease</keyword>
<feature type="domain" description="Peptidase M20 dimerisation" evidence="6">
    <location>
        <begin position="174"/>
        <end position="268"/>
    </location>
</feature>
<dbReference type="InterPro" id="IPR011650">
    <property type="entry name" value="Peptidase_M20_dimer"/>
</dbReference>
<dbReference type="EMBL" id="JACIJE010000003">
    <property type="protein sequence ID" value="MBB5689371.1"/>
    <property type="molecule type" value="Genomic_DNA"/>
</dbReference>
<dbReference type="EC" id="3.4.17.11" evidence="7"/>
<dbReference type="Proteomes" id="UP000562254">
    <property type="component" value="Unassembled WGS sequence"/>
</dbReference>
<name>A0A840Y018_9PROT</name>
<evidence type="ECO:0000256" key="4">
    <source>
        <dbReference type="ARBA" id="ARBA00022833"/>
    </source>
</evidence>
<accession>A0A840Y018</accession>
<evidence type="ECO:0000313" key="7">
    <source>
        <dbReference type="EMBL" id="MBB5689371.1"/>
    </source>
</evidence>
<comment type="cofactor">
    <cofactor evidence="1">
        <name>Zn(2+)</name>
        <dbReference type="ChEBI" id="CHEBI:29105"/>
    </cofactor>
</comment>
<evidence type="ECO:0000256" key="1">
    <source>
        <dbReference type="ARBA" id="ARBA00001947"/>
    </source>
</evidence>
<evidence type="ECO:0000313" key="8">
    <source>
        <dbReference type="Proteomes" id="UP000562254"/>
    </source>
</evidence>
<keyword evidence="4" id="KW-0862">Zinc</keyword>
<evidence type="ECO:0000256" key="2">
    <source>
        <dbReference type="ARBA" id="ARBA00022723"/>
    </source>
</evidence>
<dbReference type="Gene3D" id="3.40.630.10">
    <property type="entry name" value="Zn peptidases"/>
    <property type="match status" value="1"/>
</dbReference>
<feature type="active site" evidence="5">
    <location>
        <position position="80"/>
    </location>
</feature>
<keyword evidence="2" id="KW-0479">Metal-binding</keyword>
<dbReference type="RefSeq" id="WP_184483106.1">
    <property type="nucleotide sequence ID" value="NZ_JAAEDJ010000052.1"/>
</dbReference>
<gene>
    <name evidence="7" type="ORF">FHS88_001496</name>
</gene>
<keyword evidence="8" id="KW-1185">Reference proteome</keyword>
<dbReference type="PANTHER" id="PTHR43808">
    <property type="entry name" value="ACETYLORNITHINE DEACETYLASE"/>
    <property type="match status" value="1"/>
</dbReference>
<reference evidence="7 8" key="1">
    <citation type="submission" date="2020-08" db="EMBL/GenBank/DDBJ databases">
        <title>Genomic Encyclopedia of Type Strains, Phase IV (KMG-IV): sequencing the most valuable type-strain genomes for metagenomic binning, comparative biology and taxonomic classification.</title>
        <authorList>
            <person name="Goeker M."/>
        </authorList>
    </citation>
    <scope>NUCLEOTIDE SEQUENCE [LARGE SCALE GENOMIC DNA]</scope>
    <source>
        <strain evidence="7 8">DSM 25895</strain>
    </source>
</reference>